<gene>
    <name evidence="2" type="ORF">ACRE_021550</name>
</gene>
<dbReference type="InterPro" id="IPR050471">
    <property type="entry name" value="AB_hydrolase"/>
</dbReference>
<dbReference type="GO" id="GO:0016787">
    <property type="term" value="F:hydrolase activity"/>
    <property type="evidence" value="ECO:0007669"/>
    <property type="project" value="UniProtKB-KW"/>
</dbReference>
<dbReference type="InterPro" id="IPR029058">
    <property type="entry name" value="AB_hydrolase_fold"/>
</dbReference>
<dbReference type="HOGENOM" id="CLU_020336_4_0_1"/>
<dbReference type="PANTHER" id="PTHR43433">
    <property type="entry name" value="HYDROLASE, ALPHA/BETA FOLD FAMILY PROTEIN"/>
    <property type="match status" value="1"/>
</dbReference>
<dbReference type="SUPFAM" id="SSF53474">
    <property type="entry name" value="alpha/beta-Hydrolases"/>
    <property type="match status" value="1"/>
</dbReference>
<evidence type="ECO:0000313" key="2">
    <source>
        <dbReference type="EMBL" id="KFH46983.1"/>
    </source>
</evidence>
<evidence type="ECO:0000259" key="1">
    <source>
        <dbReference type="Pfam" id="PF00561"/>
    </source>
</evidence>
<dbReference type="InterPro" id="IPR000073">
    <property type="entry name" value="AB_hydrolase_1"/>
</dbReference>
<protein>
    <submittedName>
        <fullName evidence="2">Putative aminoacrylate hydrolase-like protein</fullName>
    </submittedName>
</protein>
<dbReference type="AlphaFoldDB" id="A0A086TCA1"/>
<keyword evidence="3" id="KW-1185">Reference proteome</keyword>
<dbReference type="Pfam" id="PF00561">
    <property type="entry name" value="Abhydrolase_1"/>
    <property type="match status" value="1"/>
</dbReference>
<feature type="domain" description="AB hydrolase-1" evidence="1">
    <location>
        <begin position="38"/>
        <end position="271"/>
    </location>
</feature>
<evidence type="ECO:0000313" key="3">
    <source>
        <dbReference type="Proteomes" id="UP000029964"/>
    </source>
</evidence>
<dbReference type="Proteomes" id="UP000029964">
    <property type="component" value="Unassembled WGS sequence"/>
</dbReference>
<reference evidence="3" key="1">
    <citation type="journal article" date="2014" name="Genome Announc.">
        <title>Genome sequence and annotation of Acremonium chrysogenum, producer of the beta-lactam antibiotic cephalosporin C.</title>
        <authorList>
            <person name="Terfehr D."/>
            <person name="Dahlmann T.A."/>
            <person name="Specht T."/>
            <person name="Zadra I."/>
            <person name="Kuernsteiner H."/>
            <person name="Kueck U."/>
        </authorList>
    </citation>
    <scope>NUCLEOTIDE SEQUENCE [LARGE SCALE GENOMIC DNA]</scope>
    <source>
        <strain evidence="3">ATCC 11550 / CBS 779.69 / DSM 880 / IAM 14645 / JCM 23072 / IMI 49137</strain>
    </source>
</reference>
<sequence>MATYETAQDQFVTVGGITFAYRRLGRAQGIPLVLLMHFRGTMDHWDPALINPLAKARPVLLIDNAGVGRSGGQVPKTFPEWAKHYIDVISELGVRQVDVMGFSMGGCVAQLVALNAPRGMVRRMVLCGTTPSTGEGVVTAPLGPFNQLKAAVTDQEQKSAFLSSMFVDSERSQAAGVAAWHRITTARQNRVDHVPAEAAHRQAIAFAKFMDRRQAHEGSYDRFHQLRLPVLIANGAHDLLLPTDNSILMWEMLRDADAQLHLYPDSGHGFLYQYADHFASLINAFLDQPAERTSRL</sequence>
<name>A0A086TCA1_HAPC1</name>
<dbReference type="EMBL" id="JPKY01000013">
    <property type="protein sequence ID" value="KFH46983.1"/>
    <property type="molecule type" value="Genomic_DNA"/>
</dbReference>
<dbReference type="Gene3D" id="3.40.50.1820">
    <property type="entry name" value="alpha/beta hydrolase"/>
    <property type="match status" value="1"/>
</dbReference>
<keyword evidence="2" id="KW-0378">Hydrolase</keyword>
<dbReference type="STRING" id="857340.A0A086TCA1"/>
<proteinExistence type="predicted"/>
<organism evidence="2 3">
    <name type="scientific">Hapsidospora chrysogenum (strain ATCC 11550 / CBS 779.69 / DSM 880 / IAM 14645 / JCM 23072 / IMI 49137)</name>
    <name type="common">Acremonium chrysogenum</name>
    <dbReference type="NCBI Taxonomy" id="857340"/>
    <lineage>
        <taxon>Eukaryota</taxon>
        <taxon>Fungi</taxon>
        <taxon>Dikarya</taxon>
        <taxon>Ascomycota</taxon>
        <taxon>Pezizomycotina</taxon>
        <taxon>Sordariomycetes</taxon>
        <taxon>Hypocreomycetidae</taxon>
        <taxon>Hypocreales</taxon>
        <taxon>Bionectriaceae</taxon>
        <taxon>Hapsidospora</taxon>
    </lineage>
</organism>
<dbReference type="PANTHER" id="PTHR43433:SF5">
    <property type="entry name" value="AB HYDROLASE-1 DOMAIN-CONTAINING PROTEIN"/>
    <property type="match status" value="1"/>
</dbReference>
<accession>A0A086TCA1</accession>
<comment type="caution">
    <text evidence="2">The sequence shown here is derived from an EMBL/GenBank/DDBJ whole genome shotgun (WGS) entry which is preliminary data.</text>
</comment>
<dbReference type="OrthoDB" id="8119704at2759"/>